<dbReference type="GO" id="GO:0004407">
    <property type="term" value="F:histone deacetylase activity"/>
    <property type="evidence" value="ECO:0007669"/>
    <property type="project" value="InterPro"/>
</dbReference>
<dbReference type="PANTHER" id="PTHR10625:SF19">
    <property type="entry name" value="HISTONE DEACETYLASE 12"/>
    <property type="match status" value="1"/>
</dbReference>
<organism evidence="3">
    <name type="scientific">Eutreptiella gymnastica</name>
    <dbReference type="NCBI Taxonomy" id="73025"/>
    <lineage>
        <taxon>Eukaryota</taxon>
        <taxon>Discoba</taxon>
        <taxon>Euglenozoa</taxon>
        <taxon>Euglenida</taxon>
        <taxon>Spirocuta</taxon>
        <taxon>Euglenophyceae</taxon>
        <taxon>Eutreptiales</taxon>
        <taxon>Eutreptiaceae</taxon>
        <taxon>Eutreptiella</taxon>
    </lineage>
</organism>
<proteinExistence type="predicted"/>
<evidence type="ECO:0000313" key="3">
    <source>
        <dbReference type="EMBL" id="CAD9023969.1"/>
    </source>
</evidence>
<gene>
    <name evidence="3" type="ORF">EGYM00392_LOCUS35094</name>
</gene>
<dbReference type="InterPro" id="IPR023696">
    <property type="entry name" value="Ureohydrolase_dom_sf"/>
</dbReference>
<dbReference type="GO" id="GO:0040029">
    <property type="term" value="P:epigenetic regulation of gene expression"/>
    <property type="evidence" value="ECO:0007669"/>
    <property type="project" value="TreeGrafter"/>
</dbReference>
<dbReference type="InterPro" id="IPR000286">
    <property type="entry name" value="HDACs"/>
</dbReference>
<dbReference type="InterPro" id="IPR037138">
    <property type="entry name" value="His_deacetylse_dom_sf"/>
</dbReference>
<dbReference type="CDD" id="cd09993">
    <property type="entry name" value="HDAC_classIV"/>
    <property type="match status" value="1"/>
</dbReference>
<accession>A0A7S1IVC4</accession>
<dbReference type="Pfam" id="PF00850">
    <property type="entry name" value="Hist_deacetyl"/>
    <property type="match status" value="1"/>
</dbReference>
<dbReference type="SUPFAM" id="SSF52768">
    <property type="entry name" value="Arginase/deacetylase"/>
    <property type="match status" value="1"/>
</dbReference>
<dbReference type="GO" id="GO:0016787">
    <property type="term" value="F:hydrolase activity"/>
    <property type="evidence" value="ECO:0007669"/>
    <property type="project" value="UniProtKB-KW"/>
</dbReference>
<dbReference type="Gene3D" id="3.40.800.20">
    <property type="entry name" value="Histone deacetylase domain"/>
    <property type="match status" value="1"/>
</dbReference>
<dbReference type="PANTHER" id="PTHR10625">
    <property type="entry name" value="HISTONE DEACETYLASE HDAC1-RELATED"/>
    <property type="match status" value="1"/>
</dbReference>
<sequence length="340" mass="38515">MGKHRLNLMRRAFNPQVFHHPCVFYYNDVYKVPLPQGHRFPMEKYRMVRERLQCLLPQGEALFEVSPLATTRDLCLVHDHTYVNRYRTGAFTDAENRKVGFPWSINSVNRSLSSVGGTVAATHMVCTGKAFFAAHLAGGTHHAFRDHGEGFCIFSDIAVAATVALRDYPKIIKKILIVDLDVHQGNGNAVLFKNEDRVFTFSMHCKQNYFSQKQTSDLDIELPKGCTDQEYLAVLQMHLARLFDRVQPDLVFFQAGVDVFYQDKLGKMLLTRGGLLRRNRHVYETAIFRQVPVVITMGGGYPRDVDPASTAFREIVEVHADVYVGAVEALAWYREAAGLG</sequence>
<dbReference type="PRINTS" id="PR01270">
    <property type="entry name" value="HDASUPER"/>
</dbReference>
<dbReference type="InterPro" id="IPR044150">
    <property type="entry name" value="HDAC_classIV"/>
</dbReference>
<evidence type="ECO:0000259" key="2">
    <source>
        <dbReference type="Pfam" id="PF00850"/>
    </source>
</evidence>
<feature type="domain" description="Histone deacetylase" evidence="2">
    <location>
        <begin position="39"/>
        <end position="304"/>
    </location>
</feature>
<evidence type="ECO:0000256" key="1">
    <source>
        <dbReference type="ARBA" id="ARBA00022801"/>
    </source>
</evidence>
<protein>
    <recommendedName>
        <fullName evidence="2">Histone deacetylase domain-containing protein</fullName>
    </recommendedName>
</protein>
<keyword evidence="1" id="KW-0378">Hydrolase</keyword>
<reference evidence="3" key="1">
    <citation type="submission" date="2021-01" db="EMBL/GenBank/DDBJ databases">
        <authorList>
            <person name="Corre E."/>
            <person name="Pelletier E."/>
            <person name="Niang G."/>
            <person name="Scheremetjew M."/>
            <person name="Finn R."/>
            <person name="Kale V."/>
            <person name="Holt S."/>
            <person name="Cochrane G."/>
            <person name="Meng A."/>
            <person name="Brown T."/>
            <person name="Cohen L."/>
        </authorList>
    </citation>
    <scope>NUCLEOTIDE SEQUENCE</scope>
    <source>
        <strain evidence="3">NIES-381</strain>
    </source>
</reference>
<dbReference type="InterPro" id="IPR023801">
    <property type="entry name" value="His_deacetylse_dom"/>
</dbReference>
<name>A0A7S1IVC4_9EUGL</name>
<dbReference type="EMBL" id="HBGA01093978">
    <property type="protein sequence ID" value="CAD9023969.1"/>
    <property type="molecule type" value="Transcribed_RNA"/>
</dbReference>
<dbReference type="AlphaFoldDB" id="A0A7S1IVC4"/>